<protein>
    <submittedName>
        <fullName evidence="7">Type III glutamate--ammonia ligase</fullName>
    </submittedName>
</protein>
<organism evidence="7 8">
    <name type="scientific">Sulfuriferula nivalis</name>
    <dbReference type="NCBI Taxonomy" id="2675298"/>
    <lineage>
        <taxon>Bacteria</taxon>
        <taxon>Pseudomonadati</taxon>
        <taxon>Pseudomonadota</taxon>
        <taxon>Betaproteobacteria</taxon>
        <taxon>Nitrosomonadales</taxon>
        <taxon>Sulfuricellaceae</taxon>
        <taxon>Sulfuriferula</taxon>
    </lineage>
</organism>
<dbReference type="PROSITE" id="PS00181">
    <property type="entry name" value="GLNA_ATP"/>
    <property type="match status" value="1"/>
</dbReference>
<dbReference type="GO" id="GO:0004356">
    <property type="term" value="F:glutamine synthetase activity"/>
    <property type="evidence" value="ECO:0007669"/>
    <property type="project" value="InterPro"/>
</dbReference>
<dbReference type="NCBIfam" id="TIGR03105">
    <property type="entry name" value="gln_synth_III"/>
    <property type="match status" value="1"/>
</dbReference>
<dbReference type="InterPro" id="IPR027303">
    <property type="entry name" value="Gln_synth_gly_rich_site"/>
</dbReference>
<name>A0A809RIM1_9PROT</name>
<dbReference type="InterPro" id="IPR036651">
    <property type="entry name" value="Gln_synt_N_sf"/>
</dbReference>
<dbReference type="PANTHER" id="PTHR43785">
    <property type="entry name" value="GAMMA-GLUTAMYLPUTRESCINE SYNTHETASE"/>
    <property type="match status" value="1"/>
</dbReference>
<dbReference type="GO" id="GO:0006542">
    <property type="term" value="P:glutamine biosynthetic process"/>
    <property type="evidence" value="ECO:0007669"/>
    <property type="project" value="InterPro"/>
</dbReference>
<evidence type="ECO:0000259" key="6">
    <source>
        <dbReference type="PROSITE" id="PS51987"/>
    </source>
</evidence>
<proteinExistence type="inferred from homology"/>
<dbReference type="InterPro" id="IPR017536">
    <property type="entry name" value="Glutamine_synthetase_typeIII"/>
</dbReference>
<dbReference type="EMBL" id="AP021881">
    <property type="protein sequence ID" value="BBP00684.1"/>
    <property type="molecule type" value="Genomic_DNA"/>
</dbReference>
<accession>A0A809RIM1</accession>
<dbReference type="KEGG" id="sniv:SFSGTM_13920"/>
<dbReference type="PROSITE" id="PS51987">
    <property type="entry name" value="GS_CATALYTIC"/>
    <property type="match status" value="1"/>
</dbReference>
<evidence type="ECO:0000256" key="4">
    <source>
        <dbReference type="PROSITE-ProRule" id="PRU01331"/>
    </source>
</evidence>
<comment type="similarity">
    <text evidence="4 5">Belongs to the glutamine synthetase family.</text>
</comment>
<dbReference type="Pfam" id="PF00120">
    <property type="entry name" value="Gln-synt_C"/>
    <property type="match status" value="1"/>
</dbReference>
<keyword evidence="2 7" id="KW-0436">Ligase</keyword>
<evidence type="ECO:0000256" key="2">
    <source>
        <dbReference type="ARBA" id="ARBA00022598"/>
    </source>
</evidence>
<dbReference type="PANTHER" id="PTHR43785:SF14">
    <property type="entry name" value="GLUTAMINE SYNTHETASE"/>
    <property type="match status" value="1"/>
</dbReference>
<dbReference type="RefSeq" id="WP_162084571.1">
    <property type="nucleotide sequence ID" value="NZ_AP021881.1"/>
</dbReference>
<dbReference type="Proteomes" id="UP000463939">
    <property type="component" value="Chromosome"/>
</dbReference>
<keyword evidence="8" id="KW-1185">Reference proteome</keyword>
<evidence type="ECO:0000256" key="5">
    <source>
        <dbReference type="RuleBase" id="RU000384"/>
    </source>
</evidence>
<dbReference type="InterPro" id="IPR008146">
    <property type="entry name" value="Gln_synth_cat_dom"/>
</dbReference>
<dbReference type="SUPFAM" id="SSF54368">
    <property type="entry name" value="Glutamine synthetase, N-terminal domain"/>
    <property type="match status" value="1"/>
</dbReference>
<dbReference type="InterPro" id="IPR014746">
    <property type="entry name" value="Gln_synth/guanido_kin_cat_dom"/>
</dbReference>
<comment type="cofactor">
    <cofactor evidence="1">
        <name>Mg(2+)</name>
        <dbReference type="ChEBI" id="CHEBI:18420"/>
    </cofactor>
</comment>
<gene>
    <name evidence="7" type="ORF">SFSGTM_13920</name>
</gene>
<dbReference type="AlphaFoldDB" id="A0A809RIM1"/>
<evidence type="ECO:0000313" key="8">
    <source>
        <dbReference type="Proteomes" id="UP000463939"/>
    </source>
</evidence>
<keyword evidence="3" id="KW-0460">Magnesium</keyword>
<dbReference type="SUPFAM" id="SSF55931">
    <property type="entry name" value="Glutamine synthetase/guanido kinase"/>
    <property type="match status" value="1"/>
</dbReference>
<feature type="domain" description="GS catalytic" evidence="6">
    <location>
        <begin position="109"/>
        <end position="454"/>
    </location>
</feature>
<dbReference type="Gene3D" id="3.30.590.10">
    <property type="entry name" value="Glutamine synthetase/guanido kinase, catalytic domain"/>
    <property type="match status" value="1"/>
</dbReference>
<dbReference type="Gene3D" id="3.10.20.70">
    <property type="entry name" value="Glutamine synthetase, N-terminal domain"/>
    <property type="match status" value="1"/>
</dbReference>
<sequence>MTVLTQPANIGYDVEALAAAGVEFMLASYVDIHGVSKSKMVPIAHYKRMMSGSELCTGAALEGVPQDVSDEEVASHPDPASCKILPWDKDIAWFASDLWTKGKPFSACSRTILKNVVAKADAMGYRMNLGMEAEFFVLKDDADGGYSPLSTRNHLEKPAYDVSRLLDNMDWMRELVKSMNQFGWDVYSLDHEDGIGQFEIDFKYFDALTMADNFVFFRLMANEIARRHGGFASFMPKPYGDRAGSGAHFNMSLADKVTGKNLFEAEDDPRGCNLSKLGYQFMAGVLKHLPAICAVVAPTVNSYKRLVLRGSMSGFTWAPVFACYGDNNRTNTLRIPKGGGRIELRAADSACNPYLGAAMVLAAGLEGIEQQLDPGEPHTENMYLKTPQELDAMGVKMLPQSLKEAIDMFQQDELSKAVFGESMFTTWIDYKSEEWIRYNNHVSDWEKARYLKLF</sequence>
<reference evidence="8" key="1">
    <citation type="submission" date="2019-11" db="EMBL/GenBank/DDBJ databases">
        <title>Isolation and characterization of a novel species in the genus Sulfuriferula.</title>
        <authorList>
            <person name="Mochizuki J."/>
            <person name="Kojima H."/>
            <person name="Fukui M."/>
        </authorList>
    </citation>
    <scope>NUCLEOTIDE SEQUENCE [LARGE SCALE GENOMIC DNA]</scope>
    <source>
        <strain evidence="8">SGTM</strain>
    </source>
</reference>
<dbReference type="SMART" id="SM01230">
    <property type="entry name" value="Gln-synt_C"/>
    <property type="match status" value="1"/>
</dbReference>
<evidence type="ECO:0000313" key="7">
    <source>
        <dbReference type="EMBL" id="BBP00684.1"/>
    </source>
</evidence>
<evidence type="ECO:0000256" key="1">
    <source>
        <dbReference type="ARBA" id="ARBA00001946"/>
    </source>
</evidence>
<evidence type="ECO:0000256" key="3">
    <source>
        <dbReference type="ARBA" id="ARBA00022842"/>
    </source>
</evidence>